<evidence type="ECO:0000313" key="2">
    <source>
        <dbReference type="Proteomes" id="UP000095759"/>
    </source>
</evidence>
<proteinExistence type="predicted"/>
<dbReference type="AlphaFoldDB" id="A0A1E5P424"/>
<sequence length="68" mass="7275">MADSADKDAATVAHLWALLTHVMEALRQVGEDPIPVSHRGYSAITGKSGRVEADRSAGQWVTRVSDAD</sequence>
<dbReference type="RefSeq" id="WP_069934999.1">
    <property type="nucleotide sequence ID" value="NZ_MEHJ01000001.1"/>
</dbReference>
<name>A0A1E5P424_9ACTN</name>
<reference evidence="1 2" key="1">
    <citation type="submission" date="2016-08" db="EMBL/GenBank/DDBJ databases">
        <title>Complete genome sequence of Streptomyces agglomeratus strain 6-3-2, a novel anti-MRSA actinomycete isolated from Wuli of Tebit, China.</title>
        <authorList>
            <person name="Chen X."/>
        </authorList>
    </citation>
    <scope>NUCLEOTIDE SEQUENCE [LARGE SCALE GENOMIC DNA]</scope>
    <source>
        <strain evidence="1 2">6-3-2</strain>
    </source>
</reference>
<dbReference type="Proteomes" id="UP000095759">
    <property type="component" value="Unassembled WGS sequence"/>
</dbReference>
<keyword evidence="2" id="KW-1185">Reference proteome</keyword>
<organism evidence="1 2">
    <name type="scientific">Streptomyces agglomeratus</name>
    <dbReference type="NCBI Taxonomy" id="285458"/>
    <lineage>
        <taxon>Bacteria</taxon>
        <taxon>Bacillati</taxon>
        <taxon>Actinomycetota</taxon>
        <taxon>Actinomycetes</taxon>
        <taxon>Kitasatosporales</taxon>
        <taxon>Streptomycetaceae</taxon>
        <taxon>Streptomyces</taxon>
    </lineage>
</organism>
<comment type="caution">
    <text evidence="1">The sequence shown here is derived from an EMBL/GenBank/DDBJ whole genome shotgun (WGS) entry which is preliminary data.</text>
</comment>
<accession>A0A1E5P424</accession>
<dbReference type="EMBL" id="MEHJ01000001">
    <property type="protein sequence ID" value="OEJ24272.1"/>
    <property type="molecule type" value="Genomic_DNA"/>
</dbReference>
<evidence type="ECO:0000313" key="1">
    <source>
        <dbReference type="EMBL" id="OEJ24272.1"/>
    </source>
</evidence>
<protein>
    <submittedName>
        <fullName evidence="1">Uncharacterized protein</fullName>
    </submittedName>
</protein>
<gene>
    <name evidence="1" type="ORF">AS594_07015</name>
</gene>